<evidence type="ECO:0000313" key="3">
    <source>
        <dbReference type="Proteomes" id="UP000503312"/>
    </source>
</evidence>
<dbReference type="Gene3D" id="3.40.190.150">
    <property type="entry name" value="Bordetella uptake gene, domain 1"/>
    <property type="match status" value="1"/>
</dbReference>
<reference evidence="2 3" key="1">
    <citation type="submission" date="2018-04" db="EMBL/GenBank/DDBJ databases">
        <title>Polynucleobacter sp. UH21B genome.</title>
        <authorList>
            <person name="Hahn M.W."/>
        </authorList>
    </citation>
    <scope>NUCLEOTIDE SEQUENCE [LARGE SCALE GENOMIC DNA]</scope>
    <source>
        <strain evidence="2 3">MWH-UH21B</strain>
    </source>
</reference>
<evidence type="ECO:0000313" key="2">
    <source>
        <dbReference type="EMBL" id="QKM65238.1"/>
    </source>
</evidence>
<dbReference type="KEGG" id="ptrp:DCO17_08325"/>
<dbReference type="PIRSF" id="PIRSF017082">
    <property type="entry name" value="YflP"/>
    <property type="match status" value="1"/>
</dbReference>
<comment type="similarity">
    <text evidence="1">Belongs to the UPF0065 (bug) family.</text>
</comment>
<dbReference type="EMBL" id="CP028942">
    <property type="protein sequence ID" value="QKM65238.1"/>
    <property type="molecule type" value="Genomic_DNA"/>
</dbReference>
<protein>
    <submittedName>
        <fullName evidence="2">LacI family transcriptional regulator</fullName>
    </submittedName>
</protein>
<dbReference type="Gene3D" id="3.40.190.10">
    <property type="entry name" value="Periplasmic binding protein-like II"/>
    <property type="match status" value="1"/>
</dbReference>
<proteinExistence type="inferred from homology"/>
<organism evidence="2 3">
    <name type="scientific">Polynucleobacter tropicus</name>
    <dbReference type="NCBI Taxonomy" id="1743174"/>
    <lineage>
        <taxon>Bacteria</taxon>
        <taxon>Pseudomonadati</taxon>
        <taxon>Pseudomonadota</taxon>
        <taxon>Betaproteobacteria</taxon>
        <taxon>Burkholderiales</taxon>
        <taxon>Burkholderiaceae</taxon>
        <taxon>Polynucleobacter</taxon>
    </lineage>
</organism>
<dbReference type="SUPFAM" id="SSF53850">
    <property type="entry name" value="Periplasmic binding protein-like II"/>
    <property type="match status" value="1"/>
</dbReference>
<dbReference type="RefSeq" id="WP_173956275.1">
    <property type="nucleotide sequence ID" value="NZ_CP028942.1"/>
</dbReference>
<dbReference type="CDD" id="cd13578">
    <property type="entry name" value="PBP2_Bug27"/>
    <property type="match status" value="1"/>
</dbReference>
<keyword evidence="3" id="KW-1185">Reference proteome</keyword>
<gene>
    <name evidence="2" type="ORF">DCO17_08325</name>
</gene>
<accession>A0A6M9Q0T9</accession>
<dbReference type="PANTHER" id="PTHR42928:SF5">
    <property type="entry name" value="BLR1237 PROTEIN"/>
    <property type="match status" value="1"/>
</dbReference>
<sequence length="324" mass="34073">MKLLLRQVFSLCTIFFLGTIQFVSAQGYPDKSIRLMVGYAPGGLTDGVARTLAPQLTEILGKQVVVENRGGGGSSIATDVVAKAPADGYTLLMADQALISNPSLFPALPYDTLKDLMPVALVGTAASVIVVNASVPVRDLKSLIALAKSKPGTLNYASGGNGTMTHLAGELFKQVARVDIVHVPYKGTGPAVVDLLGGQVPMMFSSIGPVAQYIKSGQLIALAVTGDSRSPALPNIPTLSELGLAQATVIGYWGVMTPTGTPNDVVEKLAKSIAEAVKRPDVNQRLVNLGIDPSFVVGARYEKILNAEIPKWAQVIKQANIRID</sequence>
<dbReference type="PANTHER" id="PTHR42928">
    <property type="entry name" value="TRICARBOXYLATE-BINDING PROTEIN"/>
    <property type="match status" value="1"/>
</dbReference>
<name>A0A6M9Q0T9_9BURK</name>
<dbReference type="AlphaFoldDB" id="A0A6M9Q0T9"/>
<dbReference type="InterPro" id="IPR005064">
    <property type="entry name" value="BUG"/>
</dbReference>
<dbReference type="Proteomes" id="UP000503312">
    <property type="component" value="Chromosome"/>
</dbReference>
<dbReference type="Pfam" id="PF03401">
    <property type="entry name" value="TctC"/>
    <property type="match status" value="1"/>
</dbReference>
<evidence type="ECO:0000256" key="1">
    <source>
        <dbReference type="ARBA" id="ARBA00006987"/>
    </source>
</evidence>
<dbReference type="InterPro" id="IPR042100">
    <property type="entry name" value="Bug_dom1"/>
</dbReference>